<name>A0A2V1GZW0_9GAMM</name>
<dbReference type="PANTHER" id="PTHR30118:SF15">
    <property type="entry name" value="TRANSCRIPTIONAL REGULATORY PROTEIN"/>
    <property type="match status" value="1"/>
</dbReference>
<dbReference type="PANTHER" id="PTHR30118">
    <property type="entry name" value="HTH-TYPE TRANSCRIPTIONAL REGULATOR LEUO-RELATED"/>
    <property type="match status" value="1"/>
</dbReference>
<keyword evidence="3" id="KW-0238">DNA-binding</keyword>
<keyword evidence="7" id="KW-1185">Reference proteome</keyword>
<evidence type="ECO:0000256" key="3">
    <source>
        <dbReference type="ARBA" id="ARBA00023125"/>
    </source>
</evidence>
<dbReference type="InterPro" id="IPR036388">
    <property type="entry name" value="WH-like_DNA-bd_sf"/>
</dbReference>
<dbReference type="SUPFAM" id="SSF53850">
    <property type="entry name" value="Periplasmic binding protein-like II"/>
    <property type="match status" value="1"/>
</dbReference>
<reference evidence="6 7" key="1">
    <citation type="submission" date="2018-04" db="EMBL/GenBank/DDBJ databases">
        <title>Thalassorhabdus spongiae gen. nov., sp. nov., isolated from a marine sponge in South-West Iceland.</title>
        <authorList>
            <person name="Knobloch S."/>
            <person name="Daussin A."/>
            <person name="Johannsson R."/>
            <person name="Marteinsson V.T."/>
        </authorList>
    </citation>
    <scope>NUCLEOTIDE SEQUENCE [LARGE SCALE GENOMIC DNA]</scope>
    <source>
        <strain evidence="6 7">Hp12</strain>
    </source>
</reference>
<dbReference type="InterPro" id="IPR036390">
    <property type="entry name" value="WH_DNA-bd_sf"/>
</dbReference>
<organism evidence="6 7">
    <name type="scientific">Pelagibaculum spongiae</name>
    <dbReference type="NCBI Taxonomy" id="2080658"/>
    <lineage>
        <taxon>Bacteria</taxon>
        <taxon>Pseudomonadati</taxon>
        <taxon>Pseudomonadota</taxon>
        <taxon>Gammaproteobacteria</taxon>
        <taxon>Oceanospirillales</taxon>
        <taxon>Pelagibaculum</taxon>
    </lineage>
</organism>
<feature type="domain" description="HTH lysR-type" evidence="5">
    <location>
        <begin position="7"/>
        <end position="64"/>
    </location>
</feature>
<dbReference type="PRINTS" id="PR00039">
    <property type="entry name" value="HTHLYSR"/>
</dbReference>
<evidence type="ECO:0000256" key="2">
    <source>
        <dbReference type="ARBA" id="ARBA00023015"/>
    </source>
</evidence>
<dbReference type="Pfam" id="PF03466">
    <property type="entry name" value="LysR_substrate"/>
    <property type="match status" value="1"/>
</dbReference>
<comment type="similarity">
    <text evidence="1">Belongs to the LysR transcriptional regulatory family.</text>
</comment>
<evidence type="ECO:0000313" key="6">
    <source>
        <dbReference type="EMBL" id="PVZ70474.1"/>
    </source>
</evidence>
<sequence length="340" mass="38220">MHPLATTDLNLLVALQALLKTHNVTKAAVELGITQSAMSRTLQRLRATFNDPLFVRTREGLKPTARAEALVGELGQTLDSVGQLLASPTFDPSTARGSFRVLTNDFGSQVFMPNIMSELSREAPGMNFEIVSRRSDMMDQLQQGQVDLILATLDQQIPAEIYARTLGEDRFVCVMRYNHPLASKKLTLNEYCDARHILITTGNDRRGHIDLQLAKQGLKRNIVLRLPHFTAAPSIAANSDLIVTMPRGLALRQAQTLGLKLVEPPVNHEPFAYHLVWHSRQHHNPAHKWLRDLMSNSIRKTLQEAPEPIDPLRGWVDLFKPEINFFPEEVPENIVEELQG</sequence>
<dbReference type="InterPro" id="IPR005119">
    <property type="entry name" value="LysR_subst-bd"/>
</dbReference>
<evidence type="ECO:0000256" key="1">
    <source>
        <dbReference type="ARBA" id="ARBA00009437"/>
    </source>
</evidence>
<evidence type="ECO:0000256" key="4">
    <source>
        <dbReference type="ARBA" id="ARBA00023163"/>
    </source>
</evidence>
<dbReference type="GO" id="GO:0003700">
    <property type="term" value="F:DNA-binding transcription factor activity"/>
    <property type="evidence" value="ECO:0007669"/>
    <property type="project" value="InterPro"/>
</dbReference>
<dbReference type="PROSITE" id="PS50931">
    <property type="entry name" value="HTH_LYSR"/>
    <property type="match status" value="1"/>
</dbReference>
<dbReference type="AlphaFoldDB" id="A0A2V1GZW0"/>
<dbReference type="GO" id="GO:0003677">
    <property type="term" value="F:DNA binding"/>
    <property type="evidence" value="ECO:0007669"/>
    <property type="project" value="UniProtKB-KW"/>
</dbReference>
<keyword evidence="2" id="KW-0805">Transcription regulation</keyword>
<dbReference type="SUPFAM" id="SSF46785">
    <property type="entry name" value="Winged helix' DNA-binding domain"/>
    <property type="match status" value="1"/>
</dbReference>
<dbReference type="EMBL" id="QDDL01000002">
    <property type="protein sequence ID" value="PVZ70474.1"/>
    <property type="molecule type" value="Genomic_DNA"/>
</dbReference>
<evidence type="ECO:0000259" key="5">
    <source>
        <dbReference type="PROSITE" id="PS50931"/>
    </source>
</evidence>
<dbReference type="InterPro" id="IPR037402">
    <property type="entry name" value="YidZ_PBP2"/>
</dbReference>
<proteinExistence type="inferred from homology"/>
<dbReference type="Gene3D" id="1.10.10.10">
    <property type="entry name" value="Winged helix-like DNA-binding domain superfamily/Winged helix DNA-binding domain"/>
    <property type="match status" value="1"/>
</dbReference>
<dbReference type="InterPro" id="IPR000847">
    <property type="entry name" value="LysR_HTH_N"/>
</dbReference>
<accession>A0A2V1GZW0</accession>
<dbReference type="CDD" id="cd08417">
    <property type="entry name" value="PBP2_Nitroaromatics_like"/>
    <property type="match status" value="1"/>
</dbReference>
<evidence type="ECO:0000313" key="7">
    <source>
        <dbReference type="Proteomes" id="UP000244906"/>
    </source>
</evidence>
<keyword evidence="4" id="KW-0804">Transcription</keyword>
<gene>
    <name evidence="6" type="ORF">DC094_07780</name>
</gene>
<dbReference type="OrthoDB" id="8839911at2"/>
<dbReference type="Gene3D" id="3.40.190.10">
    <property type="entry name" value="Periplasmic binding protein-like II"/>
    <property type="match status" value="2"/>
</dbReference>
<dbReference type="RefSeq" id="WP_116686547.1">
    <property type="nucleotide sequence ID" value="NZ_CAWNYD010000002.1"/>
</dbReference>
<dbReference type="InterPro" id="IPR050389">
    <property type="entry name" value="LysR-type_TF"/>
</dbReference>
<dbReference type="Pfam" id="PF00126">
    <property type="entry name" value="HTH_1"/>
    <property type="match status" value="1"/>
</dbReference>
<comment type="caution">
    <text evidence="6">The sequence shown here is derived from an EMBL/GenBank/DDBJ whole genome shotgun (WGS) entry which is preliminary data.</text>
</comment>
<protein>
    <submittedName>
        <fullName evidence="6">LysR family transcriptional regulator</fullName>
    </submittedName>
</protein>
<dbReference type="Proteomes" id="UP000244906">
    <property type="component" value="Unassembled WGS sequence"/>
</dbReference>